<dbReference type="EMBL" id="ANPB02000009">
    <property type="protein sequence ID" value="KAF4476798.1"/>
    <property type="molecule type" value="Genomic_DNA"/>
</dbReference>
<dbReference type="GeneID" id="43606344"/>
<sequence length="199" mass="21601">MRFPTVLISLVALANAAVPSCSSFPNSACVTTCMQNTGLDKYACRKSCRETKQSLCSKSCSTSQTRELADGESVAEKRQITSPCVELCLARPECAEARSVITGDGSAPAKSFDKRQFSPCVQACLEELGIWDGKARSICKEQCGEARVKREPISAPVAAAPAEKRQIQWSECVLACVEELGIRDGKGYVYCQRQCGERE</sequence>
<feature type="chain" id="PRO_5029856243" evidence="1">
    <location>
        <begin position="17"/>
        <end position="199"/>
    </location>
</feature>
<organism evidence="2 3">
    <name type="scientific">Colletotrichum fructicola (strain Nara gc5)</name>
    <name type="common">Anthracnose fungus</name>
    <name type="synonym">Colletotrichum gloeosporioides (strain Nara gc5)</name>
    <dbReference type="NCBI Taxonomy" id="1213859"/>
    <lineage>
        <taxon>Eukaryota</taxon>
        <taxon>Fungi</taxon>
        <taxon>Dikarya</taxon>
        <taxon>Ascomycota</taxon>
        <taxon>Pezizomycotina</taxon>
        <taxon>Sordariomycetes</taxon>
        <taxon>Hypocreomycetidae</taxon>
        <taxon>Glomerellales</taxon>
        <taxon>Glomerellaceae</taxon>
        <taxon>Colletotrichum</taxon>
        <taxon>Colletotrichum gloeosporioides species complex</taxon>
    </lineage>
</organism>
<evidence type="ECO:0000313" key="3">
    <source>
        <dbReference type="Proteomes" id="UP000011096"/>
    </source>
</evidence>
<dbReference type="RefSeq" id="XP_031880855.1">
    <property type="nucleotide sequence ID" value="XM_032022149.1"/>
</dbReference>
<keyword evidence="3" id="KW-1185">Reference proteome</keyword>
<protein>
    <submittedName>
        <fullName evidence="2">Uncharacterized protein</fullName>
    </submittedName>
</protein>
<evidence type="ECO:0000313" key="2">
    <source>
        <dbReference type="EMBL" id="KAF4476798.1"/>
    </source>
</evidence>
<evidence type="ECO:0000256" key="1">
    <source>
        <dbReference type="SAM" id="SignalP"/>
    </source>
</evidence>
<name>A0A7J6IJI1_COLFN</name>
<dbReference type="Proteomes" id="UP000011096">
    <property type="component" value="Unassembled WGS sequence"/>
</dbReference>
<proteinExistence type="predicted"/>
<keyword evidence="1" id="KW-0732">Signal</keyword>
<feature type="signal peptide" evidence="1">
    <location>
        <begin position="1"/>
        <end position="16"/>
    </location>
</feature>
<comment type="caution">
    <text evidence="2">The sequence shown here is derived from an EMBL/GenBank/DDBJ whole genome shotgun (WGS) entry which is preliminary data.</text>
</comment>
<reference evidence="2 3" key="2">
    <citation type="submission" date="2020-04" db="EMBL/GenBank/DDBJ databases">
        <title>Genome sequencing and assembly of multiple isolates from the Colletotrichum gloeosporioides species complex.</title>
        <authorList>
            <person name="Gan P."/>
            <person name="Shirasu K."/>
        </authorList>
    </citation>
    <scope>NUCLEOTIDE SEQUENCE [LARGE SCALE GENOMIC DNA]</scope>
    <source>
        <strain evidence="2 3">Nara gc5</strain>
    </source>
</reference>
<dbReference type="InParanoid" id="A0A7J6IJI1"/>
<gene>
    <name evidence="2" type="ORF">CGGC5_v015217</name>
</gene>
<reference evidence="2 3" key="1">
    <citation type="submission" date="2012-08" db="EMBL/GenBank/DDBJ databases">
        <authorList>
            <person name="Gan P.H.P."/>
            <person name="Ikeda K."/>
            <person name="Irieda H."/>
            <person name="Narusaka M."/>
            <person name="O'Connell R.J."/>
            <person name="Narusaka Y."/>
            <person name="Takano Y."/>
            <person name="Kubo Y."/>
            <person name="Shirasu K."/>
        </authorList>
    </citation>
    <scope>NUCLEOTIDE SEQUENCE [LARGE SCALE GENOMIC DNA]</scope>
    <source>
        <strain evidence="2 3">Nara gc5</strain>
    </source>
</reference>
<dbReference type="AlphaFoldDB" id="A0A7J6IJI1"/>
<accession>A0A7J6IJI1</accession>
<dbReference type="OrthoDB" id="4791740at2759"/>